<proteinExistence type="inferred from homology"/>
<dbReference type="InterPro" id="IPR043202">
    <property type="entry name" value="Band-7_stomatin-like"/>
</dbReference>
<feature type="transmembrane region" description="Helical" evidence="7">
    <location>
        <begin position="107"/>
        <end position="127"/>
    </location>
</feature>
<accession>A0A5A9NTD8</accession>
<keyword evidence="3 7" id="KW-0472">Membrane</keyword>
<keyword evidence="7" id="KW-1133">Transmembrane helix</keyword>
<protein>
    <recommendedName>
        <fullName evidence="5">Podocin</fullName>
    </recommendedName>
</protein>
<evidence type="ECO:0000256" key="3">
    <source>
        <dbReference type="ARBA" id="ARBA00023136"/>
    </source>
</evidence>
<evidence type="ECO:0000313" key="10">
    <source>
        <dbReference type="Proteomes" id="UP000324632"/>
    </source>
</evidence>
<evidence type="ECO:0000256" key="1">
    <source>
        <dbReference type="ARBA" id="ARBA00004370"/>
    </source>
</evidence>
<dbReference type="AlphaFoldDB" id="A0A5A9NTD8"/>
<comment type="caution">
    <text evidence="9">The sequence shown here is derived from an EMBL/GenBank/DDBJ whole genome shotgun (WGS) entry which is preliminary data.</text>
</comment>
<dbReference type="PANTHER" id="PTHR10264">
    <property type="entry name" value="BAND 7 PROTEIN-RELATED"/>
    <property type="match status" value="1"/>
</dbReference>
<evidence type="ECO:0000256" key="2">
    <source>
        <dbReference type="ARBA" id="ARBA00008164"/>
    </source>
</evidence>
<evidence type="ECO:0000313" key="9">
    <source>
        <dbReference type="EMBL" id="KAA0712176.1"/>
    </source>
</evidence>
<feature type="compositionally biased region" description="Basic and acidic residues" evidence="6">
    <location>
        <begin position="34"/>
        <end position="57"/>
    </location>
</feature>
<evidence type="ECO:0000256" key="7">
    <source>
        <dbReference type="SAM" id="Phobius"/>
    </source>
</evidence>
<reference evidence="9 10" key="1">
    <citation type="journal article" date="2019" name="Mol. Ecol. Resour.">
        <title>Chromosome-level genome assembly of Triplophysa tibetana, a fish adapted to the harsh high-altitude environment of the Tibetan Plateau.</title>
        <authorList>
            <person name="Yang X."/>
            <person name="Liu H."/>
            <person name="Ma Z."/>
            <person name="Zou Y."/>
            <person name="Zou M."/>
            <person name="Mao Y."/>
            <person name="Li X."/>
            <person name="Wang H."/>
            <person name="Chen T."/>
            <person name="Wang W."/>
            <person name="Yang R."/>
        </authorList>
    </citation>
    <scope>NUCLEOTIDE SEQUENCE [LARGE SCALE GENOMIC DNA]</scope>
    <source>
        <strain evidence="9">TTIB1903HZAU</strain>
        <tissue evidence="9">Muscle</tissue>
    </source>
</reference>
<feature type="compositionally biased region" description="Low complexity" evidence="6">
    <location>
        <begin position="9"/>
        <end position="21"/>
    </location>
</feature>
<comment type="subcellular location">
    <subcellularLocation>
        <location evidence="1">Membrane</location>
    </subcellularLocation>
</comment>
<feature type="region of interest" description="Disordered" evidence="6">
    <location>
        <begin position="1"/>
        <end position="57"/>
    </location>
</feature>
<dbReference type="Proteomes" id="UP000324632">
    <property type="component" value="Chromosome 14"/>
</dbReference>
<dbReference type="InterPro" id="IPR001972">
    <property type="entry name" value="Stomatin_HflK_fam"/>
</dbReference>
<dbReference type="PANTHER" id="PTHR10264:SF127">
    <property type="entry name" value="PODOCIN"/>
    <property type="match status" value="1"/>
</dbReference>
<evidence type="ECO:0000256" key="4">
    <source>
        <dbReference type="ARBA" id="ARBA00053394"/>
    </source>
</evidence>
<dbReference type="InterPro" id="IPR001107">
    <property type="entry name" value="Band_7"/>
</dbReference>
<keyword evidence="10" id="KW-1185">Reference proteome</keyword>
<evidence type="ECO:0000259" key="8">
    <source>
        <dbReference type="SMART" id="SM00244"/>
    </source>
</evidence>
<organism evidence="9 10">
    <name type="scientific">Triplophysa tibetana</name>
    <dbReference type="NCBI Taxonomy" id="1572043"/>
    <lineage>
        <taxon>Eukaryota</taxon>
        <taxon>Metazoa</taxon>
        <taxon>Chordata</taxon>
        <taxon>Craniata</taxon>
        <taxon>Vertebrata</taxon>
        <taxon>Euteleostomi</taxon>
        <taxon>Actinopterygii</taxon>
        <taxon>Neopterygii</taxon>
        <taxon>Teleostei</taxon>
        <taxon>Ostariophysi</taxon>
        <taxon>Cypriniformes</taxon>
        <taxon>Nemacheilidae</taxon>
        <taxon>Triplophysa</taxon>
    </lineage>
</organism>
<dbReference type="InterPro" id="IPR036013">
    <property type="entry name" value="Band_7/SPFH_dom_sf"/>
</dbReference>
<comment type="similarity">
    <text evidence="2">Belongs to the band 7/mec-2 family.</text>
</comment>
<evidence type="ECO:0000256" key="5">
    <source>
        <dbReference type="ARBA" id="ARBA00071670"/>
    </source>
</evidence>
<dbReference type="SMART" id="SM00244">
    <property type="entry name" value="PHB"/>
    <property type="match status" value="1"/>
</dbReference>
<keyword evidence="7" id="KW-0812">Transmembrane</keyword>
<feature type="domain" description="Band 7" evidence="8">
    <location>
        <begin position="127"/>
        <end position="286"/>
    </location>
</feature>
<dbReference type="PRINTS" id="PR00721">
    <property type="entry name" value="STOMATIN"/>
</dbReference>
<sequence length="383" mass="42998">MKMEKRSETSQQSSKSGASPSSKERKTKAPKSVKLQEPHKRKERQKPDISEEGHEAKDAQVISRSTVVNVDTVRERAKEEREELLGLLETEGHGEGLKKRYLGVCEMILVVLVLSLVVFFFPVSIWFCLKIVREHERAVVFRLGHLLQKRPRGPGLMFHLPFLDVCQIVDIRLKMLQIPAHVVVTKDLVCTEVSAVCYYRIENVSVCYSSLAAFPSVLQALAQVSVREILAHHTFTDILLERKPIAQEIQVNLDSVTCRWGIKVEKAEIEEISLPTELQRNFAVEAEARRQAQVKLIAAEGEKAACEALKSSVEYLSGSPLVVHLRILQLLHSLRSEQPAVVLNIPPDVLSQSIDITSLIRTANQSLTPADDSEETTEDSPMM</sequence>
<dbReference type="Pfam" id="PF01145">
    <property type="entry name" value="Band_7"/>
    <property type="match status" value="1"/>
</dbReference>
<name>A0A5A9NTD8_9TELE</name>
<dbReference type="SUPFAM" id="SSF117892">
    <property type="entry name" value="Band 7/SPFH domain"/>
    <property type="match status" value="1"/>
</dbReference>
<comment type="function">
    <text evidence="4">Plays a role in the regulation of glomerular permeability, acting probably as a linker between the plasma membrane and the cytoskeleton.</text>
</comment>
<evidence type="ECO:0000256" key="6">
    <source>
        <dbReference type="SAM" id="MobiDB-lite"/>
    </source>
</evidence>
<gene>
    <name evidence="9" type="ORF">E1301_Tti015178</name>
</gene>
<dbReference type="EMBL" id="SOYY01000014">
    <property type="protein sequence ID" value="KAA0712176.1"/>
    <property type="molecule type" value="Genomic_DNA"/>
</dbReference>
<dbReference type="Gene3D" id="6.10.250.2090">
    <property type="match status" value="1"/>
</dbReference>
<dbReference type="FunFam" id="3.30.479.30:FF:000004">
    <property type="entry name" value="Putative membrane protease family, stomatin"/>
    <property type="match status" value="1"/>
</dbReference>
<dbReference type="Gene3D" id="3.30.479.30">
    <property type="entry name" value="Band 7 domain"/>
    <property type="match status" value="1"/>
</dbReference>
<dbReference type="GO" id="GO:0009898">
    <property type="term" value="C:cytoplasmic side of plasma membrane"/>
    <property type="evidence" value="ECO:0007669"/>
    <property type="project" value="UniProtKB-ARBA"/>
</dbReference>